<keyword evidence="1" id="KW-1185">Reference proteome</keyword>
<accession>A0A915HGX7</accession>
<proteinExistence type="predicted"/>
<evidence type="ECO:0000313" key="2">
    <source>
        <dbReference type="WBParaSite" id="nRc.2.0.1.t00566-RA"/>
    </source>
</evidence>
<reference evidence="2" key="1">
    <citation type="submission" date="2022-11" db="UniProtKB">
        <authorList>
            <consortium name="WormBaseParasite"/>
        </authorList>
    </citation>
    <scope>IDENTIFICATION</scope>
</reference>
<dbReference type="WBParaSite" id="nRc.2.0.1.t00566-RA">
    <property type="protein sequence ID" value="nRc.2.0.1.t00566-RA"/>
    <property type="gene ID" value="nRc.2.0.1.g00566"/>
</dbReference>
<name>A0A915HGX7_ROMCU</name>
<sequence>MARKLATNKQQANENTLINTTKARITNNVPTVQTINQVIGAVSDQFKAQQLCVPSEIQEQGKSTNVRFAALAEQMQQLISTTAAATNVFGRPPIQVKPKAPSMDTLYNNEFSHTACSEEELPRSAPQRCLTSTANPFGFWDYPPDDYYHHPQPQYEMPRTSHREEDSRIKTIFDNMHPLIIDGAATNK</sequence>
<dbReference type="AlphaFoldDB" id="A0A915HGX7"/>
<dbReference type="Proteomes" id="UP000887565">
    <property type="component" value="Unplaced"/>
</dbReference>
<organism evidence="1 2">
    <name type="scientific">Romanomermis culicivorax</name>
    <name type="common">Nematode worm</name>
    <dbReference type="NCBI Taxonomy" id="13658"/>
    <lineage>
        <taxon>Eukaryota</taxon>
        <taxon>Metazoa</taxon>
        <taxon>Ecdysozoa</taxon>
        <taxon>Nematoda</taxon>
        <taxon>Enoplea</taxon>
        <taxon>Dorylaimia</taxon>
        <taxon>Mermithida</taxon>
        <taxon>Mermithoidea</taxon>
        <taxon>Mermithidae</taxon>
        <taxon>Romanomermis</taxon>
    </lineage>
</organism>
<protein>
    <submittedName>
        <fullName evidence="2">Uncharacterized protein</fullName>
    </submittedName>
</protein>
<evidence type="ECO:0000313" key="1">
    <source>
        <dbReference type="Proteomes" id="UP000887565"/>
    </source>
</evidence>